<organism evidence="1 2">
    <name type="scientific">Chaetoceros tenuissimus</name>
    <dbReference type="NCBI Taxonomy" id="426638"/>
    <lineage>
        <taxon>Eukaryota</taxon>
        <taxon>Sar</taxon>
        <taxon>Stramenopiles</taxon>
        <taxon>Ochrophyta</taxon>
        <taxon>Bacillariophyta</taxon>
        <taxon>Coscinodiscophyceae</taxon>
        <taxon>Chaetocerotophycidae</taxon>
        <taxon>Chaetocerotales</taxon>
        <taxon>Chaetocerotaceae</taxon>
        <taxon>Chaetoceros</taxon>
    </lineage>
</organism>
<accession>A0AAD3CXP3</accession>
<comment type="caution">
    <text evidence="1">The sequence shown here is derived from an EMBL/GenBank/DDBJ whole genome shotgun (WGS) entry which is preliminary data.</text>
</comment>
<sequence length="377" mass="42955">MDIVTFQSKLDFIKDLYSNEEWTERECRDDILAALEEAHTKIENAFGKSLFRLRDGKHKPSLKAVEKVVREFPSALSYEDKHGIIPILHIGSHNYDACGFEYMPTLAKEGVMHNVRGEHGRGGLLATQPNTTMLDNNTLQNLCFYSENKTAHLNVLKELRKMGLFVKSDIQEYSLLFSSIRSGRSEEQFEYLTDWDPDALLDIDSLEIFSAECSRADLDILFKAGFKHFPNIGGILFLHDTAGRMVLDVGLKWCYKEKVISALHKILAPSSDYPILHHVYIKAPQHVNLFAKMFRWAYHLKDHNNRTLHQAVLAAGPEVMNANSQLFAALTDDQLLTKDPITTLYPFAAMAVGEHAELGDVFELLRRQPSVFERLDE</sequence>
<proteinExistence type="predicted"/>
<evidence type="ECO:0000313" key="2">
    <source>
        <dbReference type="Proteomes" id="UP001054902"/>
    </source>
</evidence>
<dbReference type="AlphaFoldDB" id="A0AAD3CXP3"/>
<dbReference type="Proteomes" id="UP001054902">
    <property type="component" value="Unassembled WGS sequence"/>
</dbReference>
<keyword evidence="2" id="KW-1185">Reference proteome</keyword>
<name>A0AAD3CXP3_9STRA</name>
<protein>
    <submittedName>
        <fullName evidence="1">Uncharacterized protein</fullName>
    </submittedName>
</protein>
<evidence type="ECO:0000313" key="1">
    <source>
        <dbReference type="EMBL" id="GFH53829.1"/>
    </source>
</evidence>
<gene>
    <name evidence="1" type="ORF">CTEN210_10305</name>
</gene>
<reference evidence="1 2" key="1">
    <citation type="journal article" date="2021" name="Sci. Rep.">
        <title>The genome of the diatom Chaetoceros tenuissimus carries an ancient integrated fragment of an extant virus.</title>
        <authorList>
            <person name="Hongo Y."/>
            <person name="Kimura K."/>
            <person name="Takaki Y."/>
            <person name="Yoshida Y."/>
            <person name="Baba S."/>
            <person name="Kobayashi G."/>
            <person name="Nagasaki K."/>
            <person name="Hano T."/>
            <person name="Tomaru Y."/>
        </authorList>
    </citation>
    <scope>NUCLEOTIDE SEQUENCE [LARGE SCALE GENOMIC DNA]</scope>
    <source>
        <strain evidence="1 2">NIES-3715</strain>
    </source>
</reference>
<dbReference type="EMBL" id="BLLK01000047">
    <property type="protein sequence ID" value="GFH53829.1"/>
    <property type="molecule type" value="Genomic_DNA"/>
</dbReference>